<reference evidence="4" key="1">
    <citation type="submission" date="2019-06" db="EMBL/GenBank/DDBJ databases">
        <title>Gordonia isolated from sludge of a wastewater treatment plant.</title>
        <authorList>
            <person name="Tamura T."/>
            <person name="Aoyama K."/>
            <person name="Kang Y."/>
            <person name="Saito S."/>
            <person name="Akiyama N."/>
            <person name="Yazawa K."/>
            <person name="Gonoi T."/>
            <person name="Mikami Y."/>
        </authorList>
    </citation>
    <scope>NUCLEOTIDE SEQUENCE [LARGE SCALE GENOMIC DNA]</scope>
    <source>
        <strain evidence="4">NBRC 107697</strain>
    </source>
</reference>
<dbReference type="EMBL" id="BJOU01000017">
    <property type="protein sequence ID" value="GED99275.1"/>
    <property type="molecule type" value="Genomic_DNA"/>
</dbReference>
<dbReference type="InterPro" id="IPR039374">
    <property type="entry name" value="SIP_fam"/>
</dbReference>
<dbReference type="Gene3D" id="3.40.50.80">
    <property type="entry name" value="Nucleotide-binding domain of ferredoxin-NADP reductase (FNR) module"/>
    <property type="match status" value="1"/>
</dbReference>
<reference evidence="2" key="2">
    <citation type="journal article" date="2020" name="Int. J. Syst. Evol. Microbiol.">
        <title>Gordonia crocea sp. nov. and Gordonia spumicola sp. nov. isolated from sludge of a wastewater treatment plant.</title>
        <authorList>
            <person name="Tamura T."/>
            <person name="Saito S."/>
            <person name="Hamada M."/>
            <person name="Kang Y."/>
            <person name="Hoshino Y."/>
            <person name="Gonoi T."/>
            <person name="Mikami Y."/>
            <person name="Yaguchi T."/>
        </authorList>
    </citation>
    <scope>NUCLEOTIDE SEQUENCE</scope>
    <source>
        <strain evidence="2">NBRC 107697</strain>
    </source>
</reference>
<keyword evidence="4" id="KW-1185">Reference proteome</keyword>
<dbReference type="OrthoDB" id="3745257at2"/>
<sequence>MAAIGSRLADIVSDLVLRNAEVRDVAPVAPGFVRVTLTSPGFSSSNWSPGMKLQLRAQRGGFQLRTYTPVSWDNDTASTQVIGWNADHGPGGRWFGEVAVGDVCEVFGPRRSLPLGDLADDAVFVGDETSIGLASAFHALRPHAFHVFESVDLAALTAALDALGLPAAQRVVVAKDDDRGALLGHLRDHAADIKDPFDIVVTGDVATVRAVRRSARELSARKVHGKAYWAKGRAGLD</sequence>
<dbReference type="AlphaFoldDB" id="A0A7I9V0I2"/>
<evidence type="ECO:0000313" key="2">
    <source>
        <dbReference type="EMBL" id="GED98938.1"/>
    </source>
</evidence>
<dbReference type="SUPFAM" id="SSF63380">
    <property type="entry name" value="Riboflavin synthase domain-like"/>
    <property type="match status" value="1"/>
</dbReference>
<dbReference type="EMBL" id="BJOU01000013">
    <property type="protein sequence ID" value="GED98938.1"/>
    <property type="molecule type" value="Genomic_DNA"/>
</dbReference>
<dbReference type="InterPro" id="IPR017927">
    <property type="entry name" value="FAD-bd_FR_type"/>
</dbReference>
<dbReference type="PROSITE" id="PS51384">
    <property type="entry name" value="FAD_FR"/>
    <property type="match status" value="1"/>
</dbReference>
<protein>
    <recommendedName>
        <fullName evidence="1">FAD-binding FR-type domain-containing protein</fullName>
    </recommendedName>
</protein>
<dbReference type="InterPro" id="IPR039261">
    <property type="entry name" value="FNR_nucleotide-bd"/>
</dbReference>
<dbReference type="Proteomes" id="UP000444980">
    <property type="component" value="Unassembled WGS sequence"/>
</dbReference>
<comment type="caution">
    <text evidence="2">The sequence shown here is derived from an EMBL/GenBank/DDBJ whole genome shotgun (WGS) entry which is preliminary data.</text>
</comment>
<proteinExistence type="predicted"/>
<dbReference type="InterPro" id="IPR017938">
    <property type="entry name" value="Riboflavin_synthase-like_b-brl"/>
</dbReference>
<evidence type="ECO:0000259" key="1">
    <source>
        <dbReference type="PROSITE" id="PS51384"/>
    </source>
</evidence>
<gene>
    <name evidence="2" type="ORF">nbrc107697_29770</name>
    <name evidence="3" type="ORF">nbrc107697_33140</name>
</gene>
<organism evidence="2 4">
    <name type="scientific">Gordonia crocea</name>
    <dbReference type="NCBI Taxonomy" id="589162"/>
    <lineage>
        <taxon>Bacteria</taxon>
        <taxon>Bacillati</taxon>
        <taxon>Actinomycetota</taxon>
        <taxon>Actinomycetes</taxon>
        <taxon>Mycobacteriales</taxon>
        <taxon>Gordoniaceae</taxon>
        <taxon>Gordonia</taxon>
    </lineage>
</organism>
<dbReference type="PANTHER" id="PTHR30157">
    <property type="entry name" value="FERRIC REDUCTASE, NADPH-DEPENDENT"/>
    <property type="match status" value="1"/>
</dbReference>
<feature type="domain" description="FAD-binding FR-type" evidence="1">
    <location>
        <begin position="15"/>
        <end position="116"/>
    </location>
</feature>
<dbReference type="PANTHER" id="PTHR30157:SF0">
    <property type="entry name" value="NADPH-DEPENDENT FERRIC-CHELATE REDUCTASE"/>
    <property type="match status" value="1"/>
</dbReference>
<evidence type="ECO:0000313" key="4">
    <source>
        <dbReference type="Proteomes" id="UP000444980"/>
    </source>
</evidence>
<evidence type="ECO:0000313" key="3">
    <source>
        <dbReference type="EMBL" id="GED99275.1"/>
    </source>
</evidence>
<dbReference type="Gene3D" id="2.40.30.10">
    <property type="entry name" value="Translation factors"/>
    <property type="match status" value="1"/>
</dbReference>
<dbReference type="GO" id="GO:0016491">
    <property type="term" value="F:oxidoreductase activity"/>
    <property type="evidence" value="ECO:0007669"/>
    <property type="project" value="InterPro"/>
</dbReference>
<name>A0A7I9V0I2_9ACTN</name>
<dbReference type="RefSeq" id="WP_161928305.1">
    <property type="nucleotide sequence ID" value="NZ_BJOU01000013.1"/>
</dbReference>
<accession>A0A7I9V0I2</accession>